<reference evidence="1" key="2">
    <citation type="submission" date="2021-08" db="EMBL/GenBank/DDBJ databases">
        <authorList>
            <person name="Gostincar C."/>
            <person name="Sun X."/>
            <person name="Song Z."/>
            <person name="Gunde-Cimerman N."/>
        </authorList>
    </citation>
    <scope>NUCLEOTIDE SEQUENCE</scope>
    <source>
        <strain evidence="1">EXF-9911</strain>
    </source>
</reference>
<name>A0A9P8J4Z8_AURME</name>
<feature type="non-terminal residue" evidence="1">
    <location>
        <position position="182"/>
    </location>
</feature>
<dbReference type="AlphaFoldDB" id="A0A9P8J4Z8"/>
<sequence>MDDSTSENSHDEIKPGFYKITSEEMLKMKHNLETMKSRLGAHIDPVLQEFEALKASIIEAEPASENIITPESSDSGSVLDSDRPAPEIVPFLLRSGILAIASHMLDQLDAQKNETSTRIAAFIDSWDPYDDDILSVVNEAMSADPDFVKEFEIRARKIISDFFIRKMKDALVKDLTEAFSKI</sequence>
<dbReference type="Proteomes" id="UP000779574">
    <property type="component" value="Unassembled WGS sequence"/>
</dbReference>
<gene>
    <name evidence="1" type="ORF">KCU76_g9750</name>
</gene>
<comment type="caution">
    <text evidence="1">The sequence shown here is derived from an EMBL/GenBank/DDBJ whole genome shotgun (WGS) entry which is preliminary data.</text>
</comment>
<dbReference type="EMBL" id="JAHFXF010000412">
    <property type="protein sequence ID" value="KAG9688250.1"/>
    <property type="molecule type" value="Genomic_DNA"/>
</dbReference>
<protein>
    <submittedName>
        <fullName evidence="1">Uncharacterized protein</fullName>
    </submittedName>
</protein>
<reference evidence="1" key="1">
    <citation type="journal article" date="2021" name="J Fungi (Basel)">
        <title>Virulence traits and population genomics of the black yeast Aureobasidium melanogenum.</title>
        <authorList>
            <person name="Cernosa A."/>
            <person name="Sun X."/>
            <person name="Gostincar C."/>
            <person name="Fang C."/>
            <person name="Gunde-Cimerman N."/>
            <person name="Song Z."/>
        </authorList>
    </citation>
    <scope>NUCLEOTIDE SEQUENCE</scope>
    <source>
        <strain evidence="1">EXF-9911</strain>
    </source>
</reference>
<evidence type="ECO:0000313" key="2">
    <source>
        <dbReference type="Proteomes" id="UP000779574"/>
    </source>
</evidence>
<evidence type="ECO:0000313" key="1">
    <source>
        <dbReference type="EMBL" id="KAG9688250.1"/>
    </source>
</evidence>
<organism evidence="1 2">
    <name type="scientific">Aureobasidium melanogenum</name>
    <name type="common">Aureobasidium pullulans var. melanogenum</name>
    <dbReference type="NCBI Taxonomy" id="46634"/>
    <lineage>
        <taxon>Eukaryota</taxon>
        <taxon>Fungi</taxon>
        <taxon>Dikarya</taxon>
        <taxon>Ascomycota</taxon>
        <taxon>Pezizomycotina</taxon>
        <taxon>Dothideomycetes</taxon>
        <taxon>Dothideomycetidae</taxon>
        <taxon>Dothideales</taxon>
        <taxon>Saccotheciaceae</taxon>
        <taxon>Aureobasidium</taxon>
    </lineage>
</organism>
<accession>A0A9P8J4Z8</accession>
<dbReference type="OrthoDB" id="3913104at2759"/>
<proteinExistence type="predicted"/>